<evidence type="ECO:0000313" key="3">
    <source>
        <dbReference type="Proteomes" id="UP000244905"/>
    </source>
</evidence>
<protein>
    <recommendedName>
        <fullName evidence="4">Lipoprotein</fullName>
    </recommendedName>
</protein>
<proteinExistence type="predicted"/>
<evidence type="ECO:0000313" key="2">
    <source>
        <dbReference type="EMBL" id="PWB01573.1"/>
    </source>
</evidence>
<feature type="chain" id="PRO_5016150024" description="Lipoprotein" evidence="1">
    <location>
        <begin position="21"/>
        <end position="124"/>
    </location>
</feature>
<keyword evidence="3" id="KW-1185">Reference proteome</keyword>
<dbReference type="Proteomes" id="UP000244905">
    <property type="component" value="Unassembled WGS sequence"/>
</dbReference>
<comment type="caution">
    <text evidence="2">The sequence shown here is derived from an EMBL/GenBank/DDBJ whole genome shotgun (WGS) entry which is preliminary data.</text>
</comment>
<dbReference type="AlphaFoldDB" id="A0A2V1IJA9"/>
<dbReference type="PROSITE" id="PS51257">
    <property type="entry name" value="PROKAR_LIPOPROTEIN"/>
    <property type="match status" value="1"/>
</dbReference>
<dbReference type="GeneID" id="82526555"/>
<reference evidence="3" key="1">
    <citation type="submission" date="2018-02" db="EMBL/GenBank/DDBJ databases">
        <authorList>
            <person name="Clavel T."/>
            <person name="Strowig T."/>
        </authorList>
    </citation>
    <scope>NUCLEOTIDE SEQUENCE [LARGE SCALE GENOMIC DNA]</scope>
    <source>
        <strain evidence="3">DSM 103720</strain>
    </source>
</reference>
<evidence type="ECO:0000256" key="1">
    <source>
        <dbReference type="SAM" id="SignalP"/>
    </source>
</evidence>
<dbReference type="EMBL" id="PUEC01000020">
    <property type="protein sequence ID" value="PWB01573.1"/>
    <property type="molecule type" value="Genomic_DNA"/>
</dbReference>
<gene>
    <name evidence="2" type="ORF">C5O23_09410</name>
</gene>
<organism evidence="2 3">
    <name type="scientific">Duncaniella muris</name>
    <dbReference type="NCBI Taxonomy" id="2094150"/>
    <lineage>
        <taxon>Bacteria</taxon>
        <taxon>Pseudomonadati</taxon>
        <taxon>Bacteroidota</taxon>
        <taxon>Bacteroidia</taxon>
        <taxon>Bacteroidales</taxon>
        <taxon>Muribaculaceae</taxon>
        <taxon>Duncaniella</taxon>
    </lineage>
</organism>
<sequence length="124" mass="13975">MKKIFLLFMLAFFACLNLQAKKLFVEMEFHKNSIKLDDGSNKKRQALKDKDGKDLKFTSLIGALNYMSLQGWELVDTKSVTSGSGYVGAYGGASSTNTKVYYIFSKDVTDEELEQVVNNSYKDD</sequence>
<keyword evidence="1" id="KW-0732">Signal</keyword>
<accession>A0A2V1IJA9</accession>
<dbReference type="RefSeq" id="WP_107032693.1">
    <property type="nucleotide sequence ID" value="NZ_PUEC01000020.1"/>
</dbReference>
<feature type="signal peptide" evidence="1">
    <location>
        <begin position="1"/>
        <end position="20"/>
    </location>
</feature>
<evidence type="ECO:0008006" key="4">
    <source>
        <dbReference type="Google" id="ProtNLM"/>
    </source>
</evidence>
<name>A0A2V1IJA9_9BACT</name>